<keyword evidence="1" id="KW-1133">Transmembrane helix</keyword>
<keyword evidence="3" id="KW-1185">Reference proteome</keyword>
<reference evidence="2" key="1">
    <citation type="submission" date="2020-08" db="EMBL/GenBank/DDBJ databases">
        <title>Pontibacter sp. SD6 16S ribosomal RNA gene Genome sequencing and assembly.</title>
        <authorList>
            <person name="Kang M."/>
        </authorList>
    </citation>
    <scope>NUCLEOTIDE SEQUENCE</scope>
    <source>
        <strain evidence="2">SD6</strain>
    </source>
</reference>
<gene>
    <name evidence="2" type="ORF">H8S84_06765</name>
</gene>
<dbReference type="Proteomes" id="UP000603640">
    <property type="component" value="Unassembled WGS sequence"/>
</dbReference>
<feature type="transmembrane region" description="Helical" evidence="1">
    <location>
        <begin position="89"/>
        <end position="109"/>
    </location>
</feature>
<dbReference type="AlphaFoldDB" id="A0A923N6B7"/>
<protein>
    <recommendedName>
        <fullName evidence="4">O-antigen ligase domain-containing protein</fullName>
    </recommendedName>
</protein>
<comment type="caution">
    <text evidence="2">The sequence shown here is derived from an EMBL/GenBank/DDBJ whole genome shotgun (WGS) entry which is preliminary data.</text>
</comment>
<proteinExistence type="predicted"/>
<evidence type="ECO:0000313" key="3">
    <source>
        <dbReference type="Proteomes" id="UP000603640"/>
    </source>
</evidence>
<feature type="transmembrane region" description="Helical" evidence="1">
    <location>
        <begin position="62"/>
        <end position="83"/>
    </location>
</feature>
<sequence>MKYSLAGLISILVLLITIFSIAQWTNLPVGETFVWWFIDICTLAAFIMARQEYFDQRDNNKLLILKIYLAWNIICILRGLFVAENYWEWKNLIGVGLVLLLPISIYAFTNKTVVQHILTTWLKFALPAFILFLPFMEGEAVGRYFVPFSFLLLFFPLLDKKWKLLCLAVFFLVFISDLGARSNIIKFSIPFLLGLLFYVRAFIPNRIIAFIRVLLLILPFIFFTLGITGAFNIFKIKEYTSGNLVTTSVLKGEKVEEDLTKDTRTFLYKEVLISAIKYDYVLFGRTPARGNESEWFGEFSKYVLKTGKMERFANEVSILNIFTWTGVVGVALYFLIFWHASYLAIHKSNNFYVKIVGLYVAFRWTYAWVEDFSRFDLSYLFLWIMIGMCYSKAFREMNNFIIKYWLKGIFSKKYRVELIKYQLLMMK</sequence>
<dbReference type="EMBL" id="JACRVF010000001">
    <property type="protein sequence ID" value="MBC5992532.1"/>
    <property type="molecule type" value="Genomic_DNA"/>
</dbReference>
<feature type="transmembrane region" description="Helical" evidence="1">
    <location>
        <begin position="32"/>
        <end position="50"/>
    </location>
</feature>
<evidence type="ECO:0000313" key="2">
    <source>
        <dbReference type="EMBL" id="MBC5992532.1"/>
    </source>
</evidence>
<feature type="transmembrane region" description="Helical" evidence="1">
    <location>
        <begin position="187"/>
        <end position="203"/>
    </location>
</feature>
<feature type="transmembrane region" description="Helical" evidence="1">
    <location>
        <begin position="351"/>
        <end position="369"/>
    </location>
</feature>
<evidence type="ECO:0008006" key="4">
    <source>
        <dbReference type="Google" id="ProtNLM"/>
    </source>
</evidence>
<evidence type="ECO:0000256" key="1">
    <source>
        <dbReference type="SAM" id="Phobius"/>
    </source>
</evidence>
<dbReference type="RefSeq" id="WP_187066472.1">
    <property type="nucleotide sequence ID" value="NZ_JACRVF010000001.1"/>
</dbReference>
<feature type="transmembrane region" description="Helical" evidence="1">
    <location>
        <begin position="375"/>
        <end position="394"/>
    </location>
</feature>
<feature type="transmembrane region" description="Helical" evidence="1">
    <location>
        <begin position="318"/>
        <end position="339"/>
    </location>
</feature>
<feature type="transmembrane region" description="Helical" evidence="1">
    <location>
        <begin position="164"/>
        <end position="181"/>
    </location>
</feature>
<keyword evidence="1" id="KW-0812">Transmembrane</keyword>
<accession>A0A923N6B7</accession>
<name>A0A923N6B7_9BACT</name>
<organism evidence="2 3">
    <name type="scientific">Pontibacter cellulosilyticus</name>
    <dbReference type="NCBI Taxonomy" id="1720253"/>
    <lineage>
        <taxon>Bacteria</taxon>
        <taxon>Pseudomonadati</taxon>
        <taxon>Bacteroidota</taxon>
        <taxon>Cytophagia</taxon>
        <taxon>Cytophagales</taxon>
        <taxon>Hymenobacteraceae</taxon>
        <taxon>Pontibacter</taxon>
    </lineage>
</organism>
<feature type="transmembrane region" description="Helical" evidence="1">
    <location>
        <begin position="116"/>
        <end position="135"/>
    </location>
</feature>
<keyword evidence="1" id="KW-0472">Membrane</keyword>
<feature type="transmembrane region" description="Helical" evidence="1">
    <location>
        <begin position="141"/>
        <end position="157"/>
    </location>
</feature>
<feature type="transmembrane region" description="Helical" evidence="1">
    <location>
        <begin position="210"/>
        <end position="234"/>
    </location>
</feature>